<dbReference type="OrthoDB" id="197187at2"/>
<proteinExistence type="predicted"/>
<dbReference type="GeneID" id="29393330"/>
<dbReference type="HOGENOM" id="CLU_148568_4_2_4"/>
<evidence type="ECO:0008006" key="3">
    <source>
        <dbReference type="Google" id="ProtNLM"/>
    </source>
</evidence>
<accession>D8J0Q6</accession>
<reference evidence="1 2" key="1">
    <citation type="submission" date="2010-04" db="EMBL/GenBank/DDBJ databases">
        <title>The genome of Herbaspirillum seropedicae SmR1, an endophytic, nitrogen-fixing, plant-growth promoting beta-Proteobacteria.</title>
        <authorList>
            <person name="Pedrosa F.O."/>
            <person name="Monteiro R.A."/>
            <person name="Wassem R."/>
            <person name="Cruz L.M."/>
            <person name="Ayub R.A."/>
            <person name="Colauto N.B."/>
            <person name="Fernandez M.A."/>
            <person name="Fungaro M.H.P."/>
            <person name="Grisard E.C."/>
            <person name="Hungria M."/>
            <person name="Madeira H.M.F."/>
            <person name="Nodari R.O."/>
            <person name="Osaku C.A."/>
            <person name="Petzl-Erler M.L."/>
            <person name="Terenzi H."/>
            <person name="Vieira L.G.E."/>
            <person name="Almeida M.I.M."/>
            <person name="Alves L.R."/>
            <person name="Arantes O.M.N."/>
            <person name="Balsanelli E."/>
            <person name="Barcellos F.G."/>
            <person name="Baura V.A."/>
            <person name="Binde D.R."/>
            <person name="Campo R.J."/>
            <person name="Chubatsu L.S."/>
            <person name="Chueire L.M.O."/>
            <person name="Ciferri R.R."/>
            <person name="Correa L.C."/>
            <person name="da Conceicao Silva J.L."/>
            <person name="Dabul A.N.G."/>
            <person name="Dambros B.P."/>
            <person name="Faoro H."/>
            <person name="Favetti A."/>
            <person name="Friedermann G."/>
            <person name="Furlaneto M.C."/>
            <person name="Gasques L.S."/>
            <person name="Gimenes C.C.T."/>
            <person name="Gioppo N.M.R."/>
            <person name="Glienke-Blanco C."/>
            <person name="Godoy L.P."/>
            <person name="Guerra M.P."/>
            <person name="Karp S."/>
            <person name="Kava-Cordeiro V."/>
            <person name="Margarido V.P."/>
            <person name="Mathioni S.M."/>
            <person name="Menck-Soares M.A."/>
            <person name="Murace N.K."/>
            <person name="Nicolas M.F."/>
            <person name="Oliveira C.E.C."/>
            <person name="Pagnan N.A.B."/>
            <person name="Pamphile J.A."/>
            <person name="Patussi E.V."/>
            <person name="Pereira L.F.P."/>
            <person name="Pereira-Ferrari L."/>
            <person name="Pinto F.G.S."/>
            <person name="Precoma C."/>
            <person name="Prioli A.J."/>
            <person name="Prioli S.M.A.P."/>
            <person name="Raittz R.T."/>
            <person name="Ramos H.J.O."/>
            <person name="Ribeiro E.M.S.F."/>
            <person name="Rigo L.U."/>
            <person name="Rocha C.L.M.S.C."/>
            <person name="Rocha S.N."/>
            <person name="Santos K."/>
            <person name="Satori D."/>
            <person name="Silva A.G."/>
            <person name="Simao R.C.G."/>
            <person name="Soares M.A.M."/>
            <person name="Souza E.M."/>
            <person name="Steffens M.B.R."/>
            <person name="Steindel M."/>
            <person name="Tadra-Sfeir M.Z."/>
            <person name="Takahashi E.K."/>
            <person name="Torres R.A."/>
            <person name="Valle J.S."/>
            <person name="Vernal J.I."/>
            <person name="Vilas-Boas L.A."/>
            <person name="Watanabe M.A.E."/>
            <person name="Weiss V.A."/>
            <person name="Yates M.A."/>
            <person name="Souza E.M."/>
        </authorList>
    </citation>
    <scope>NUCLEOTIDE SEQUENCE [LARGE SCALE GENOMIC DNA]</scope>
    <source>
        <strain evidence="1 2">SmR1</strain>
    </source>
</reference>
<dbReference type="Proteomes" id="UP000000329">
    <property type="component" value="Chromosome"/>
</dbReference>
<dbReference type="InterPro" id="IPR008727">
    <property type="entry name" value="PAAR_motif"/>
</dbReference>
<dbReference type="Pfam" id="PF05488">
    <property type="entry name" value="PAAR_motif"/>
    <property type="match status" value="1"/>
</dbReference>
<dbReference type="STRING" id="757424.Hsero_0944"/>
<evidence type="ECO:0000313" key="1">
    <source>
        <dbReference type="EMBL" id="ADJ62461.1"/>
    </source>
</evidence>
<protein>
    <recommendedName>
        <fullName evidence="3">PAAR domain-containing protein</fullName>
    </recommendedName>
</protein>
<dbReference type="AlphaFoldDB" id="D8J0Q6"/>
<evidence type="ECO:0000313" key="2">
    <source>
        <dbReference type="Proteomes" id="UP000000329"/>
    </source>
</evidence>
<dbReference type="Gene3D" id="2.60.200.60">
    <property type="match status" value="1"/>
</dbReference>
<dbReference type="CDD" id="cd14744">
    <property type="entry name" value="PAAR_CT_2"/>
    <property type="match status" value="1"/>
</dbReference>
<dbReference type="eggNOG" id="COG4104">
    <property type="taxonomic scope" value="Bacteria"/>
</dbReference>
<dbReference type="EMBL" id="CP002039">
    <property type="protein sequence ID" value="ADJ62461.1"/>
    <property type="molecule type" value="Genomic_DNA"/>
</dbReference>
<gene>
    <name evidence="1" type="ordered locus">Hsero_0944</name>
</gene>
<keyword evidence="2" id="KW-1185">Reference proteome</keyword>
<dbReference type="RefSeq" id="WP_013232975.1">
    <property type="nucleotide sequence ID" value="NC_014323.1"/>
</dbReference>
<sequence>MAAAIIRLGDPTSHGGRVITASTTHLIGGLGVARVGDKVMCPLPGHGVNAIIEGAPSFQIDGRNVALHGQRAACGCTLVSTLATATHG</sequence>
<name>D8J0Q6_HERSS</name>
<dbReference type="KEGG" id="hse:Hsero_0944"/>
<organism evidence="1 2">
    <name type="scientific">Herbaspirillum seropedicae (strain SmR1)</name>
    <dbReference type="NCBI Taxonomy" id="757424"/>
    <lineage>
        <taxon>Bacteria</taxon>
        <taxon>Pseudomonadati</taxon>
        <taxon>Pseudomonadota</taxon>
        <taxon>Betaproteobacteria</taxon>
        <taxon>Burkholderiales</taxon>
        <taxon>Oxalobacteraceae</taxon>
        <taxon>Herbaspirillum</taxon>
    </lineage>
</organism>